<dbReference type="RefSeq" id="WP_281927460.1">
    <property type="nucleotide sequence ID" value="NZ_AP027142.1"/>
</dbReference>
<evidence type="ECO:0000256" key="4">
    <source>
        <dbReference type="SAM" id="MobiDB-lite"/>
    </source>
</evidence>
<protein>
    <submittedName>
        <fullName evidence="7">1-acyl-sn-glycerol-3-phosphate acyltransferase</fullName>
    </submittedName>
</protein>
<organism evidence="7 8">
    <name type="scientific">Methylocystis iwaonis</name>
    <dbReference type="NCBI Taxonomy" id="2885079"/>
    <lineage>
        <taxon>Bacteria</taxon>
        <taxon>Pseudomonadati</taxon>
        <taxon>Pseudomonadota</taxon>
        <taxon>Alphaproteobacteria</taxon>
        <taxon>Hyphomicrobiales</taxon>
        <taxon>Methylocystaceae</taxon>
        <taxon>Methylocystis</taxon>
    </lineage>
</organism>
<reference evidence="7 8" key="1">
    <citation type="journal article" date="2023" name="Int. J. Syst. Evol. Microbiol.">
        <title>Methylocystis iwaonis sp. nov., a type II methane-oxidizing bacterium from surface soil of a rice paddy field in Japan, and emended description of the genus Methylocystis (ex Whittenbury et al. 1970) Bowman et al. 1993.</title>
        <authorList>
            <person name="Kaise H."/>
            <person name="Sawadogo J.B."/>
            <person name="Alam M.S."/>
            <person name="Ueno C."/>
            <person name="Dianou D."/>
            <person name="Shinjo R."/>
            <person name="Asakawa S."/>
        </authorList>
    </citation>
    <scope>NUCLEOTIDE SEQUENCE [LARGE SCALE GENOMIC DNA]</scope>
    <source>
        <strain evidence="7 8">SS37A-Re</strain>
    </source>
</reference>
<keyword evidence="5" id="KW-0472">Membrane</keyword>
<dbReference type="GO" id="GO:0016746">
    <property type="term" value="F:acyltransferase activity"/>
    <property type="evidence" value="ECO:0007669"/>
    <property type="project" value="UniProtKB-KW"/>
</dbReference>
<dbReference type="PANTHER" id="PTHR10434">
    <property type="entry name" value="1-ACYL-SN-GLYCEROL-3-PHOSPHATE ACYLTRANSFERASE"/>
    <property type="match status" value="1"/>
</dbReference>
<evidence type="ECO:0000256" key="2">
    <source>
        <dbReference type="ARBA" id="ARBA00022679"/>
    </source>
</evidence>
<feature type="compositionally biased region" description="Basic and acidic residues" evidence="4">
    <location>
        <begin position="255"/>
        <end position="266"/>
    </location>
</feature>
<keyword evidence="5" id="KW-1133">Transmembrane helix</keyword>
<dbReference type="SMART" id="SM00563">
    <property type="entry name" value="PlsC"/>
    <property type="match status" value="1"/>
</dbReference>
<feature type="region of interest" description="Disordered" evidence="4">
    <location>
        <begin position="255"/>
        <end position="278"/>
    </location>
</feature>
<dbReference type="Pfam" id="PF01553">
    <property type="entry name" value="Acyltransferase"/>
    <property type="match status" value="1"/>
</dbReference>
<keyword evidence="2" id="KW-0808">Transferase</keyword>
<dbReference type="SUPFAM" id="SSF69593">
    <property type="entry name" value="Glycerol-3-phosphate (1)-acyltransferase"/>
    <property type="match status" value="1"/>
</dbReference>
<keyword evidence="3 7" id="KW-0012">Acyltransferase</keyword>
<evidence type="ECO:0000313" key="7">
    <source>
        <dbReference type="EMBL" id="BDV34322.1"/>
    </source>
</evidence>
<dbReference type="CDD" id="cd07989">
    <property type="entry name" value="LPLAT_AGPAT-like"/>
    <property type="match status" value="1"/>
</dbReference>
<dbReference type="InterPro" id="IPR002123">
    <property type="entry name" value="Plipid/glycerol_acylTrfase"/>
</dbReference>
<sequence length="278" mass="30911">MIYLRSLVFQILFFLAMVALMLIWLPGLFMGRQVSQELGRTWGRVSLWLLDKICGTKVEFRGLENKPKGAVIVASKHQSIWDTFVLPTQFPDFSYILKHELVWLPFFGWYLLAAEQIAIDRAKGGKLLPQLIEKSKTLFAQGRQLFIFPEGTRRPAGAPPAYKIGVAHLYAAANVPVLPVALNAGLFWPRRSFLIYPGTVVIEFLPPIPPGLPTREFFEKLQNDIETASDRLIAEAVAADPSLAPRVAENRAKAIAKDKARAEKKAAGRGRSSATGEA</sequence>
<feature type="transmembrane region" description="Helical" evidence="5">
    <location>
        <begin position="7"/>
        <end position="29"/>
    </location>
</feature>
<evidence type="ECO:0000256" key="3">
    <source>
        <dbReference type="ARBA" id="ARBA00023315"/>
    </source>
</evidence>
<proteinExistence type="predicted"/>
<accession>A0ABM8E8R2</accession>
<evidence type="ECO:0000256" key="5">
    <source>
        <dbReference type="SAM" id="Phobius"/>
    </source>
</evidence>
<dbReference type="Proteomes" id="UP001317629">
    <property type="component" value="Chromosome"/>
</dbReference>
<gene>
    <name evidence="7" type="primary">plsC_2</name>
    <name evidence="7" type="ORF">SS37A_18510</name>
</gene>
<comment type="pathway">
    <text evidence="1">Lipid metabolism.</text>
</comment>
<dbReference type="PANTHER" id="PTHR10434:SF40">
    <property type="entry name" value="1-ACYL-SN-GLYCEROL-3-PHOSPHATE ACYLTRANSFERASE"/>
    <property type="match status" value="1"/>
</dbReference>
<evidence type="ECO:0000256" key="1">
    <source>
        <dbReference type="ARBA" id="ARBA00005189"/>
    </source>
</evidence>
<name>A0ABM8E8R2_9HYPH</name>
<keyword evidence="5" id="KW-0812">Transmembrane</keyword>
<feature type="domain" description="Phospholipid/glycerol acyltransferase" evidence="6">
    <location>
        <begin position="71"/>
        <end position="185"/>
    </location>
</feature>
<keyword evidence="8" id="KW-1185">Reference proteome</keyword>
<dbReference type="EMBL" id="AP027142">
    <property type="protein sequence ID" value="BDV34322.1"/>
    <property type="molecule type" value="Genomic_DNA"/>
</dbReference>
<evidence type="ECO:0000313" key="8">
    <source>
        <dbReference type="Proteomes" id="UP001317629"/>
    </source>
</evidence>
<evidence type="ECO:0000259" key="6">
    <source>
        <dbReference type="SMART" id="SM00563"/>
    </source>
</evidence>